<gene>
    <name evidence="3" type="ORF">SAMN02745216_04850</name>
</gene>
<dbReference type="InterPro" id="IPR001763">
    <property type="entry name" value="Rhodanese-like_dom"/>
</dbReference>
<keyword evidence="1" id="KW-0732">Signal</keyword>
<accession>A0A1M6YWT3</accession>
<feature type="chain" id="PRO_5012748530" evidence="1">
    <location>
        <begin position="25"/>
        <end position="176"/>
    </location>
</feature>
<evidence type="ECO:0000256" key="1">
    <source>
        <dbReference type="SAM" id="SignalP"/>
    </source>
</evidence>
<dbReference type="PANTHER" id="PTHR44086:SF13">
    <property type="entry name" value="THIOSULFATE SULFURTRANSFERASE PSPE"/>
    <property type="match status" value="1"/>
</dbReference>
<evidence type="ECO:0000313" key="3">
    <source>
        <dbReference type="EMBL" id="SHL22746.1"/>
    </source>
</evidence>
<keyword evidence="3" id="KW-0808">Transferase</keyword>
<dbReference type="PROSITE" id="PS50206">
    <property type="entry name" value="RHODANESE_3"/>
    <property type="match status" value="1"/>
</dbReference>
<feature type="domain" description="Rhodanese" evidence="2">
    <location>
        <begin position="65"/>
        <end position="173"/>
    </location>
</feature>
<dbReference type="InterPro" id="IPR001307">
    <property type="entry name" value="Thiosulphate_STrfase_CS"/>
</dbReference>
<dbReference type="PANTHER" id="PTHR44086">
    <property type="entry name" value="THIOSULFATE SULFURTRANSFERASE RDL2, MITOCHONDRIAL-RELATED"/>
    <property type="match status" value="1"/>
</dbReference>
<keyword evidence="4" id="KW-1185">Reference proteome</keyword>
<proteinExistence type="predicted"/>
<dbReference type="EMBL" id="FQZU01000054">
    <property type="protein sequence ID" value="SHL22746.1"/>
    <property type="molecule type" value="Genomic_DNA"/>
</dbReference>
<dbReference type="Gene3D" id="3.40.250.10">
    <property type="entry name" value="Rhodanese-like domain"/>
    <property type="match status" value="1"/>
</dbReference>
<feature type="signal peptide" evidence="1">
    <location>
        <begin position="1"/>
        <end position="24"/>
    </location>
</feature>
<dbReference type="SUPFAM" id="SSF52821">
    <property type="entry name" value="Rhodanese/Cell cycle control phosphatase"/>
    <property type="match status" value="1"/>
</dbReference>
<protein>
    <submittedName>
        <fullName evidence="3">Rhodanese-related sulfurtransferase</fullName>
    </submittedName>
</protein>
<dbReference type="GO" id="GO:0004792">
    <property type="term" value="F:thiosulfate-cyanide sulfurtransferase activity"/>
    <property type="evidence" value="ECO:0007669"/>
    <property type="project" value="InterPro"/>
</dbReference>
<dbReference type="SMART" id="SM00450">
    <property type="entry name" value="RHOD"/>
    <property type="match status" value="1"/>
</dbReference>
<name>A0A1M6YWT3_9BACT</name>
<sequence>MTKTLKVVLAIALVSLLAASPAWAFKNKFEKEVDAEAQAVKLVREVQRGGYDLVTTDELKKWMDEGKDMVIIDTMPYEGSYVKNHVPGAVQFLFPIPDMNEWDVKETAGKTQADFEAMLGPDKDKTIVIYCGFVKCTRSHNGAAWAKKMGYKNVYRYSGGIFAWKGADYEVGKVEK</sequence>
<dbReference type="STRING" id="1121393.SAMN02745216_04850"/>
<evidence type="ECO:0000313" key="4">
    <source>
        <dbReference type="Proteomes" id="UP000183994"/>
    </source>
</evidence>
<evidence type="ECO:0000259" key="2">
    <source>
        <dbReference type="PROSITE" id="PS50206"/>
    </source>
</evidence>
<dbReference type="PROSITE" id="PS00380">
    <property type="entry name" value="RHODANESE_1"/>
    <property type="match status" value="1"/>
</dbReference>
<dbReference type="CDD" id="cd00158">
    <property type="entry name" value="RHOD"/>
    <property type="match status" value="1"/>
</dbReference>
<dbReference type="RefSeq" id="WP_073478832.1">
    <property type="nucleotide sequence ID" value="NZ_FQZU01000054.1"/>
</dbReference>
<dbReference type="Proteomes" id="UP000183994">
    <property type="component" value="Unassembled WGS sequence"/>
</dbReference>
<dbReference type="Pfam" id="PF00581">
    <property type="entry name" value="Rhodanese"/>
    <property type="match status" value="1"/>
</dbReference>
<dbReference type="AlphaFoldDB" id="A0A1M6YWT3"/>
<dbReference type="InterPro" id="IPR036873">
    <property type="entry name" value="Rhodanese-like_dom_sf"/>
</dbReference>
<reference evidence="4" key="1">
    <citation type="submission" date="2016-11" db="EMBL/GenBank/DDBJ databases">
        <authorList>
            <person name="Varghese N."/>
            <person name="Submissions S."/>
        </authorList>
    </citation>
    <scope>NUCLEOTIDE SEQUENCE [LARGE SCALE GENOMIC DNA]</scope>
    <source>
        <strain evidence="4">DSM 16219</strain>
    </source>
</reference>
<dbReference type="OrthoDB" id="9789585at2"/>
<organism evidence="3 4">
    <name type="scientific">Desulfatibacillum alkenivorans DSM 16219</name>
    <dbReference type="NCBI Taxonomy" id="1121393"/>
    <lineage>
        <taxon>Bacteria</taxon>
        <taxon>Pseudomonadati</taxon>
        <taxon>Thermodesulfobacteriota</taxon>
        <taxon>Desulfobacteria</taxon>
        <taxon>Desulfobacterales</taxon>
        <taxon>Desulfatibacillaceae</taxon>
        <taxon>Desulfatibacillum</taxon>
    </lineage>
</organism>